<evidence type="ECO:0000256" key="1">
    <source>
        <dbReference type="SAM" id="MobiDB-lite"/>
    </source>
</evidence>
<dbReference type="AlphaFoldDB" id="A0A2T8IAF7"/>
<sequence length="310" mass="34892">MLRRLRKRSVLREGANGRLTPRSASRRRLRRNIQFYPVAVLSIPAIETDEQFDRILNMLTESKEGIDELKQAMQEKHSAKDEFDAWKPEVDKTVSNLQIAVDNLGYRDEQLIADSTPTLKCDGSPIDHPGPVLGKSYPLQASATAHLVASSSKEAASGPQGHRVENQNWGTGFGTVYTISSPPPVTGANKFPNKPSIPFSLEPPSHRDQSSMPNWHHAFSQLNFPEFDGTNPKLWIRRCETFFDVYSVAKHLWVSLATMNFIGSAAFWLQSIQSRLATISWEELGAAMCARFDRDEQNHLACVRFLRSKV</sequence>
<accession>A0A2T8IAF7</accession>
<name>A0A2T8IAF7_9POAL</name>
<organism evidence="2">
    <name type="scientific">Panicum hallii</name>
    <dbReference type="NCBI Taxonomy" id="206008"/>
    <lineage>
        <taxon>Eukaryota</taxon>
        <taxon>Viridiplantae</taxon>
        <taxon>Streptophyta</taxon>
        <taxon>Embryophyta</taxon>
        <taxon>Tracheophyta</taxon>
        <taxon>Spermatophyta</taxon>
        <taxon>Magnoliopsida</taxon>
        <taxon>Liliopsida</taxon>
        <taxon>Poales</taxon>
        <taxon>Poaceae</taxon>
        <taxon>PACMAD clade</taxon>
        <taxon>Panicoideae</taxon>
        <taxon>Panicodae</taxon>
        <taxon>Paniceae</taxon>
        <taxon>Panicinae</taxon>
        <taxon>Panicum</taxon>
        <taxon>Panicum sect. Panicum</taxon>
    </lineage>
</organism>
<evidence type="ECO:0000313" key="2">
    <source>
        <dbReference type="EMBL" id="PVH34669.1"/>
    </source>
</evidence>
<reference evidence="2" key="1">
    <citation type="submission" date="2018-04" db="EMBL/GenBank/DDBJ databases">
        <title>WGS assembly of Panicum hallii.</title>
        <authorList>
            <person name="Lovell J."/>
            <person name="Jenkins J."/>
            <person name="Lowry D."/>
            <person name="Mamidi S."/>
            <person name="Sreedasyam A."/>
            <person name="Weng X."/>
            <person name="Barry K."/>
            <person name="Bonette J."/>
            <person name="Campitelli B."/>
            <person name="Daum C."/>
            <person name="Gordon S."/>
            <person name="Gould B."/>
            <person name="Lipzen A."/>
            <person name="Macqueen A."/>
            <person name="Palacio-Mejia J."/>
            <person name="Plott C."/>
            <person name="Shakirov E."/>
            <person name="Shu S."/>
            <person name="Yoshinaga Y."/>
            <person name="Zane M."/>
            <person name="Rokhsar D."/>
            <person name="Grimwood J."/>
            <person name="Schmutz J."/>
            <person name="Juenger T."/>
        </authorList>
    </citation>
    <scope>NUCLEOTIDE SEQUENCE [LARGE SCALE GENOMIC DNA]</scope>
    <source>
        <strain evidence="2">FIL2</strain>
    </source>
</reference>
<dbReference type="Proteomes" id="UP000243499">
    <property type="component" value="Chromosome 7"/>
</dbReference>
<evidence type="ECO:0008006" key="3">
    <source>
        <dbReference type="Google" id="ProtNLM"/>
    </source>
</evidence>
<dbReference type="EMBL" id="CM008052">
    <property type="protein sequence ID" value="PVH34669.1"/>
    <property type="molecule type" value="Genomic_DNA"/>
</dbReference>
<gene>
    <name evidence="2" type="ORF">PAHAL_7G002900</name>
</gene>
<proteinExistence type="predicted"/>
<feature type="region of interest" description="Disordered" evidence="1">
    <location>
        <begin position="148"/>
        <end position="167"/>
    </location>
</feature>
<protein>
    <recommendedName>
        <fullName evidence="3">Retrotransposon gag domain-containing protein</fullName>
    </recommendedName>
</protein>
<dbReference type="Gramene" id="PVH34669">
    <property type="protein sequence ID" value="PVH34669"/>
    <property type="gene ID" value="PAHAL_7G002900"/>
</dbReference>